<dbReference type="Gene3D" id="1.10.287.950">
    <property type="entry name" value="Methyl-accepting chemotaxis protein"/>
    <property type="match status" value="1"/>
</dbReference>
<feature type="domain" description="PAS" evidence="8">
    <location>
        <begin position="21"/>
        <end position="60"/>
    </location>
</feature>
<dbReference type="Proteomes" id="UP000613266">
    <property type="component" value="Unassembled WGS sequence"/>
</dbReference>
<dbReference type="Pfam" id="PF08447">
    <property type="entry name" value="PAS_3"/>
    <property type="match status" value="1"/>
</dbReference>
<keyword evidence="10" id="KW-1185">Reference proteome</keyword>
<dbReference type="PROSITE" id="PS50112">
    <property type="entry name" value="PAS"/>
    <property type="match status" value="1"/>
</dbReference>
<comment type="similarity">
    <text evidence="3">Belongs to the methyl-accepting chemotaxis (MCP) protein family.</text>
</comment>
<evidence type="ECO:0000256" key="6">
    <source>
        <dbReference type="SAM" id="Phobius"/>
    </source>
</evidence>
<dbReference type="SUPFAM" id="SSF55785">
    <property type="entry name" value="PYP-like sensor domain (PAS domain)"/>
    <property type="match status" value="1"/>
</dbReference>
<keyword evidence="2" id="KW-0488">Methylation</keyword>
<keyword evidence="6" id="KW-1133">Transmembrane helix</keyword>
<evidence type="ECO:0000259" key="8">
    <source>
        <dbReference type="PROSITE" id="PS50112"/>
    </source>
</evidence>
<dbReference type="GO" id="GO:0005886">
    <property type="term" value="C:plasma membrane"/>
    <property type="evidence" value="ECO:0007669"/>
    <property type="project" value="TreeGrafter"/>
</dbReference>
<dbReference type="InterPro" id="IPR004090">
    <property type="entry name" value="Chemotax_Me-accpt_rcpt"/>
</dbReference>
<name>A0A931J1U8_9BURK</name>
<dbReference type="Gene3D" id="3.30.450.20">
    <property type="entry name" value="PAS domain"/>
    <property type="match status" value="1"/>
</dbReference>
<dbReference type="InterPro" id="IPR051310">
    <property type="entry name" value="MCP_chemotaxis"/>
</dbReference>
<dbReference type="PRINTS" id="PR00260">
    <property type="entry name" value="CHEMTRNSDUCR"/>
</dbReference>
<dbReference type="EMBL" id="JAEDAK010000004">
    <property type="protein sequence ID" value="MBH9576791.1"/>
    <property type="molecule type" value="Genomic_DNA"/>
</dbReference>
<evidence type="ECO:0000313" key="9">
    <source>
        <dbReference type="EMBL" id="MBH9576791.1"/>
    </source>
</evidence>
<dbReference type="Pfam" id="PF00015">
    <property type="entry name" value="MCPsignal"/>
    <property type="match status" value="1"/>
</dbReference>
<feature type="transmembrane region" description="Helical" evidence="6">
    <location>
        <begin position="190"/>
        <end position="208"/>
    </location>
</feature>
<gene>
    <name evidence="9" type="ORF">I7X39_07730</name>
</gene>
<dbReference type="AlphaFoldDB" id="A0A931J1U8"/>
<dbReference type="SMART" id="SM00283">
    <property type="entry name" value="MA"/>
    <property type="match status" value="1"/>
</dbReference>
<dbReference type="InterPro" id="IPR004089">
    <property type="entry name" value="MCPsignal_dom"/>
</dbReference>
<comment type="subcellular location">
    <subcellularLocation>
        <location evidence="1">Membrane</location>
    </subcellularLocation>
</comment>
<sequence length="538" mass="57842">MRNTGPVTQHEHFFPPGATLVSVTDDKGRITYCNQAFIEVSGYTREELLGQPHNLVRHPDMPAEAFRDLWATIAAGRPWSGLVKNRRKDGDHYWVMANATPVRMGERTVGYMSVRTAPSREQVRAAEALYAQMRGSDRLGLDAGQVVRRDPLGRLLGASRAWLRCQGLSALVGLASLIGMGALVSAGAPLLAWLPAALAAALALAWVIRQSQRACIQQITQQALRLAAGDLCAPPGSLNDGDWKDLQGALNQLGVNIRTVVLDCRTEIERLREAVAEIATGNQDLSSRTESQSSSLQQTAATMEQITGNVQQSASSALQGAKLAQDTANVAARTDACVQDVGRAMSQIQHSSRRIGEIIHVIEGVAFQTNILALNAAVEAARAGDSGRGFAVVASEVRALAHRSAEAAKEVRRLIGEATERVDEGSQQTETAQQRMREALDAVGQVSQALQAISESSQEQRSGITQINSAVSHLDGLTQQNAAMVEQLAASAQSAREQLEAVENSMRLFRLREHEHSLAELDAVALRRGMKGEGLVPA</sequence>
<keyword evidence="6" id="KW-0472">Membrane</keyword>
<dbReference type="CDD" id="cd11386">
    <property type="entry name" value="MCP_signal"/>
    <property type="match status" value="1"/>
</dbReference>
<dbReference type="NCBIfam" id="TIGR00229">
    <property type="entry name" value="sensory_box"/>
    <property type="match status" value="1"/>
</dbReference>
<evidence type="ECO:0000256" key="1">
    <source>
        <dbReference type="ARBA" id="ARBA00004370"/>
    </source>
</evidence>
<dbReference type="SMART" id="SM00091">
    <property type="entry name" value="PAS"/>
    <property type="match status" value="1"/>
</dbReference>
<keyword evidence="5" id="KW-0175">Coiled coil</keyword>
<evidence type="ECO:0000259" key="7">
    <source>
        <dbReference type="PROSITE" id="PS50111"/>
    </source>
</evidence>
<evidence type="ECO:0000313" key="10">
    <source>
        <dbReference type="Proteomes" id="UP000613266"/>
    </source>
</evidence>
<feature type="coiled-coil region" evidence="5">
    <location>
        <begin position="485"/>
        <end position="512"/>
    </location>
</feature>
<evidence type="ECO:0000256" key="3">
    <source>
        <dbReference type="ARBA" id="ARBA00029447"/>
    </source>
</evidence>
<keyword evidence="6" id="KW-0812">Transmembrane</keyword>
<dbReference type="GO" id="GO:0007165">
    <property type="term" value="P:signal transduction"/>
    <property type="evidence" value="ECO:0007669"/>
    <property type="project" value="UniProtKB-KW"/>
</dbReference>
<dbReference type="SUPFAM" id="SSF58104">
    <property type="entry name" value="Methyl-accepting chemotaxis protein (MCP) signaling domain"/>
    <property type="match status" value="1"/>
</dbReference>
<evidence type="ECO:0000256" key="2">
    <source>
        <dbReference type="ARBA" id="ARBA00022481"/>
    </source>
</evidence>
<comment type="caution">
    <text evidence="9">The sequence shown here is derived from an EMBL/GenBank/DDBJ whole genome shotgun (WGS) entry which is preliminary data.</text>
</comment>
<dbReference type="InterPro" id="IPR035965">
    <property type="entry name" value="PAS-like_dom_sf"/>
</dbReference>
<proteinExistence type="inferred from homology"/>
<accession>A0A931J1U8</accession>
<dbReference type="RefSeq" id="WP_198110402.1">
    <property type="nucleotide sequence ID" value="NZ_JAEDAK010000004.1"/>
</dbReference>
<dbReference type="FunFam" id="1.10.287.950:FF:000001">
    <property type="entry name" value="Methyl-accepting chemotaxis sensory transducer"/>
    <property type="match status" value="1"/>
</dbReference>
<dbReference type="PROSITE" id="PS50111">
    <property type="entry name" value="CHEMOTAXIS_TRANSDUC_2"/>
    <property type="match status" value="1"/>
</dbReference>
<keyword evidence="4" id="KW-0807">Transducer</keyword>
<dbReference type="CDD" id="cd00130">
    <property type="entry name" value="PAS"/>
    <property type="match status" value="1"/>
</dbReference>
<evidence type="ECO:0000256" key="4">
    <source>
        <dbReference type="PROSITE-ProRule" id="PRU00284"/>
    </source>
</evidence>
<dbReference type="InterPro" id="IPR013655">
    <property type="entry name" value="PAS_fold_3"/>
</dbReference>
<feature type="transmembrane region" description="Helical" evidence="6">
    <location>
        <begin position="161"/>
        <end position="184"/>
    </location>
</feature>
<dbReference type="PANTHER" id="PTHR43531">
    <property type="entry name" value="PROTEIN ICFG"/>
    <property type="match status" value="1"/>
</dbReference>
<protein>
    <submittedName>
        <fullName evidence="9">PAS domain-containing protein</fullName>
    </submittedName>
</protein>
<feature type="domain" description="Methyl-accepting transducer" evidence="7">
    <location>
        <begin position="267"/>
        <end position="496"/>
    </location>
</feature>
<evidence type="ECO:0000256" key="5">
    <source>
        <dbReference type="SAM" id="Coils"/>
    </source>
</evidence>
<reference evidence="9" key="1">
    <citation type="submission" date="2020-12" db="EMBL/GenBank/DDBJ databases">
        <title>The genome sequence of Inhella sp. 1Y17.</title>
        <authorList>
            <person name="Liu Y."/>
        </authorList>
    </citation>
    <scope>NUCLEOTIDE SEQUENCE</scope>
    <source>
        <strain evidence="9">1Y17</strain>
    </source>
</reference>
<dbReference type="GO" id="GO:0006935">
    <property type="term" value="P:chemotaxis"/>
    <property type="evidence" value="ECO:0007669"/>
    <property type="project" value="InterPro"/>
</dbReference>
<organism evidence="9 10">
    <name type="scientific">Inhella proteolytica</name>
    <dbReference type="NCBI Taxonomy" id="2795029"/>
    <lineage>
        <taxon>Bacteria</taxon>
        <taxon>Pseudomonadati</taxon>
        <taxon>Pseudomonadota</taxon>
        <taxon>Betaproteobacteria</taxon>
        <taxon>Burkholderiales</taxon>
        <taxon>Sphaerotilaceae</taxon>
        <taxon>Inhella</taxon>
    </lineage>
</organism>
<dbReference type="GO" id="GO:0004888">
    <property type="term" value="F:transmembrane signaling receptor activity"/>
    <property type="evidence" value="ECO:0007669"/>
    <property type="project" value="InterPro"/>
</dbReference>
<dbReference type="PANTHER" id="PTHR43531:SF14">
    <property type="entry name" value="METHYL-ACCEPTING CHEMOTAXIS PROTEIN I-RELATED"/>
    <property type="match status" value="1"/>
</dbReference>
<dbReference type="InterPro" id="IPR000014">
    <property type="entry name" value="PAS"/>
</dbReference>